<accession>A0A0K8RBI7</accession>
<feature type="signal peptide" evidence="1">
    <location>
        <begin position="1"/>
        <end position="24"/>
    </location>
</feature>
<dbReference type="AlphaFoldDB" id="A0A0K8RBI7"/>
<feature type="chain" id="PRO_5005516689" evidence="1">
    <location>
        <begin position="25"/>
        <end position="119"/>
    </location>
</feature>
<dbReference type="PANTHER" id="PTHR10041:SF5">
    <property type="entry name" value="LEUCINE-RICH COLIPASE-LIKE PROTEIN 1"/>
    <property type="match status" value="1"/>
</dbReference>
<keyword evidence="1" id="KW-0732">Signal</keyword>
<organism evidence="2">
    <name type="scientific">Ixodes ricinus</name>
    <name type="common">Common tick</name>
    <name type="synonym">Acarus ricinus</name>
    <dbReference type="NCBI Taxonomy" id="34613"/>
    <lineage>
        <taxon>Eukaryota</taxon>
        <taxon>Metazoa</taxon>
        <taxon>Ecdysozoa</taxon>
        <taxon>Arthropoda</taxon>
        <taxon>Chelicerata</taxon>
        <taxon>Arachnida</taxon>
        <taxon>Acari</taxon>
        <taxon>Parasitiformes</taxon>
        <taxon>Ixodida</taxon>
        <taxon>Ixodoidea</taxon>
        <taxon>Ixodidae</taxon>
        <taxon>Ixodinae</taxon>
        <taxon>Ixodes</taxon>
    </lineage>
</organism>
<dbReference type="EMBL" id="GADI01005281">
    <property type="protein sequence ID" value="JAA68527.1"/>
    <property type="molecule type" value="mRNA"/>
</dbReference>
<name>A0A0K8RBI7_IXORI</name>
<protein>
    <submittedName>
        <fullName evidence="2">Putative ixodegrin protein</fullName>
    </submittedName>
</protein>
<dbReference type="GO" id="GO:0005576">
    <property type="term" value="C:extracellular region"/>
    <property type="evidence" value="ECO:0007669"/>
    <property type="project" value="InterPro"/>
</dbReference>
<dbReference type="GO" id="GO:0016042">
    <property type="term" value="P:lipid catabolic process"/>
    <property type="evidence" value="ECO:0007669"/>
    <property type="project" value="InterPro"/>
</dbReference>
<evidence type="ECO:0000313" key="2">
    <source>
        <dbReference type="EMBL" id="JAA68527.1"/>
    </source>
</evidence>
<reference evidence="2" key="1">
    <citation type="submission" date="2012-12" db="EMBL/GenBank/DDBJ databases">
        <title>Identification and characterization of a phenylalanine ammonia-lyase gene family in Isatis indigotica Fort.</title>
        <authorList>
            <person name="Liu Q."/>
            <person name="Chen J."/>
            <person name="Zhou X."/>
            <person name="Di P."/>
            <person name="Xiao Y."/>
            <person name="Xuan H."/>
            <person name="Zhang L."/>
            <person name="Chen W."/>
        </authorList>
    </citation>
    <scope>NUCLEOTIDE SEQUENCE</scope>
    <source>
        <tissue evidence="2">Salivary gland</tissue>
    </source>
</reference>
<evidence type="ECO:0000256" key="1">
    <source>
        <dbReference type="SAM" id="SignalP"/>
    </source>
</evidence>
<sequence>MKTDFAALALTFVVASLLADVISSQEQRPVLPGRPIGPTPAPGRVGQPCNYYSGCESGLCCLRTGRSNKPWATCQPKGEPGQQCSEEQVKGGIYTTHCPCLQGLCPRKPYNMCPYLPKY</sequence>
<dbReference type="PANTHER" id="PTHR10041">
    <property type="entry name" value="COLIPASE"/>
    <property type="match status" value="1"/>
</dbReference>
<dbReference type="InterPro" id="IPR001981">
    <property type="entry name" value="Colipase"/>
</dbReference>
<proteinExistence type="evidence at transcript level"/>
<dbReference type="GO" id="GO:0008047">
    <property type="term" value="F:enzyme activator activity"/>
    <property type="evidence" value="ECO:0007669"/>
    <property type="project" value="InterPro"/>
</dbReference>
<dbReference type="Gene3D" id="2.10.80.10">
    <property type="entry name" value="Lipase, subunit A"/>
    <property type="match status" value="1"/>
</dbReference>
<dbReference type="GO" id="GO:0007586">
    <property type="term" value="P:digestion"/>
    <property type="evidence" value="ECO:0007669"/>
    <property type="project" value="InterPro"/>
</dbReference>